<dbReference type="OrthoDB" id="405996at2759"/>
<dbReference type="Proteomes" id="UP000254866">
    <property type="component" value="Unassembled WGS sequence"/>
</dbReference>
<feature type="region of interest" description="Disordered" evidence="1">
    <location>
        <begin position="204"/>
        <end position="242"/>
    </location>
</feature>
<dbReference type="STRING" id="2656787.A0A370TUJ3"/>
<dbReference type="PROSITE" id="PS51791">
    <property type="entry name" value="HSAC2"/>
    <property type="match status" value="1"/>
</dbReference>
<reference evidence="5 6" key="1">
    <citation type="journal article" date="2018" name="IMA Fungus">
        <title>IMA Genome-F 9: Draft genome sequence of Annulohypoxylon stygium, Aspergillus mulundensis, Berkeleyomyces basicola (syn. Thielaviopsis basicola), Ceratocystis smalleyi, two Cercospora beticola strains, Coleophoma cylindrospora, Fusarium fracticaudum, Phialophora cf. hyalina, and Morchella septimelata.</title>
        <authorList>
            <person name="Wingfield B.D."/>
            <person name="Bills G.F."/>
            <person name="Dong Y."/>
            <person name="Huang W."/>
            <person name="Nel W.J."/>
            <person name="Swalarsk-Parry B.S."/>
            <person name="Vaghefi N."/>
            <person name="Wilken P.M."/>
            <person name="An Z."/>
            <person name="de Beer Z.W."/>
            <person name="De Vos L."/>
            <person name="Chen L."/>
            <person name="Duong T.A."/>
            <person name="Gao Y."/>
            <person name="Hammerbacher A."/>
            <person name="Kikkert J.R."/>
            <person name="Li Y."/>
            <person name="Li H."/>
            <person name="Li K."/>
            <person name="Li Q."/>
            <person name="Liu X."/>
            <person name="Ma X."/>
            <person name="Naidoo K."/>
            <person name="Pethybridge S.J."/>
            <person name="Sun J."/>
            <person name="Steenkamp E.T."/>
            <person name="van der Nest M.A."/>
            <person name="van Wyk S."/>
            <person name="Wingfield M.J."/>
            <person name="Xiong C."/>
            <person name="Yue Q."/>
            <person name="Zhang X."/>
        </authorList>
    </citation>
    <scope>NUCLEOTIDE SEQUENCE [LARGE SCALE GENOMIC DNA]</scope>
    <source>
        <strain evidence="5 6">BP 5553</strain>
    </source>
</reference>
<feature type="chain" id="PRO_5016986391" description="SAC domain-containing protein" evidence="2">
    <location>
        <begin position="17"/>
        <end position="964"/>
    </location>
</feature>
<feature type="compositionally biased region" description="Acidic residues" evidence="1">
    <location>
        <begin position="126"/>
        <end position="141"/>
    </location>
</feature>
<name>A0A370TUJ3_9HELO</name>
<dbReference type="RefSeq" id="XP_031871853.1">
    <property type="nucleotide sequence ID" value="XM_032012160.1"/>
</dbReference>
<evidence type="ECO:0000259" key="4">
    <source>
        <dbReference type="PROSITE" id="PS51791"/>
    </source>
</evidence>
<evidence type="ECO:0000313" key="5">
    <source>
        <dbReference type="EMBL" id="RDL39197.1"/>
    </source>
</evidence>
<dbReference type="GO" id="GO:0043812">
    <property type="term" value="F:phosphatidylinositol-4-phosphate phosphatase activity"/>
    <property type="evidence" value="ECO:0007669"/>
    <property type="project" value="TreeGrafter"/>
</dbReference>
<dbReference type="GeneID" id="43596386"/>
<dbReference type="GO" id="GO:0046856">
    <property type="term" value="P:phosphatidylinositol dephosphorylation"/>
    <property type="evidence" value="ECO:0007669"/>
    <property type="project" value="TreeGrafter"/>
</dbReference>
<evidence type="ECO:0000256" key="2">
    <source>
        <dbReference type="SAM" id="SignalP"/>
    </source>
</evidence>
<feature type="domain" description="HSac2" evidence="4">
    <location>
        <begin position="717"/>
        <end position="869"/>
    </location>
</feature>
<comment type="caution">
    <text evidence="5">The sequence shown here is derived from an EMBL/GenBank/DDBJ whole genome shotgun (WGS) entry which is preliminary data.</text>
</comment>
<protein>
    <recommendedName>
        <fullName evidence="7">SAC domain-containing protein</fullName>
    </recommendedName>
</protein>
<keyword evidence="6" id="KW-1185">Reference proteome</keyword>
<evidence type="ECO:0000259" key="3">
    <source>
        <dbReference type="PROSITE" id="PS50275"/>
    </source>
</evidence>
<dbReference type="EMBL" id="NPIC01000002">
    <property type="protein sequence ID" value="RDL39197.1"/>
    <property type="molecule type" value="Genomic_DNA"/>
</dbReference>
<dbReference type="Pfam" id="PF02383">
    <property type="entry name" value="Syja_N"/>
    <property type="match status" value="1"/>
</dbReference>
<dbReference type="InterPro" id="IPR022158">
    <property type="entry name" value="Inositol_phosphatase"/>
</dbReference>
<gene>
    <name evidence="5" type="ORF">BP5553_03537</name>
</gene>
<evidence type="ECO:0000256" key="1">
    <source>
        <dbReference type="SAM" id="MobiDB-lite"/>
    </source>
</evidence>
<organism evidence="5 6">
    <name type="scientific">Venustampulla echinocandica</name>
    <dbReference type="NCBI Taxonomy" id="2656787"/>
    <lineage>
        <taxon>Eukaryota</taxon>
        <taxon>Fungi</taxon>
        <taxon>Dikarya</taxon>
        <taxon>Ascomycota</taxon>
        <taxon>Pezizomycotina</taxon>
        <taxon>Leotiomycetes</taxon>
        <taxon>Helotiales</taxon>
        <taxon>Pleuroascaceae</taxon>
        <taxon>Venustampulla</taxon>
    </lineage>
</organism>
<dbReference type="AlphaFoldDB" id="A0A370TUJ3"/>
<proteinExistence type="predicted"/>
<feature type="compositionally biased region" description="Basic and acidic residues" evidence="1">
    <location>
        <begin position="233"/>
        <end position="242"/>
    </location>
</feature>
<feature type="region of interest" description="Disordered" evidence="1">
    <location>
        <begin position="118"/>
        <end position="173"/>
    </location>
</feature>
<keyword evidence="2" id="KW-0732">Signal</keyword>
<dbReference type="Pfam" id="PF12456">
    <property type="entry name" value="hSac2"/>
    <property type="match status" value="1"/>
</dbReference>
<dbReference type="InterPro" id="IPR002013">
    <property type="entry name" value="SAC_dom"/>
</dbReference>
<feature type="signal peptide" evidence="2">
    <location>
        <begin position="1"/>
        <end position="16"/>
    </location>
</feature>
<feature type="domain" description="SAC" evidence="3">
    <location>
        <begin position="268"/>
        <end position="647"/>
    </location>
</feature>
<sequence length="964" mass="106183">MPGIVRKLLVFAAVDGLVLQPLAQKGQRAAPPAQITYSDNHIAPVLKNGGDSDEIGKSFEAFGVVGLLTVSKSSFLISITGRQQVAQIQGKPIYCVTEVALTPLASRSEAEASVVHTQRALRKEEAEGDGVYDSDTADEIEGASGAASDDVGDDELMTNSAPGQHKRTSSVAQDVISKKGGYGRFAKKWFSKKGWTADQRRNLGMTSSDTDIDPPLTTAVDPVAPIDPATENDVVKDSSAESKSNKAKDIAASLLPKLLRTTQMLFGSSRSFFYSYDHDITRSFLNRQTAVSELPLHTQVDPSYFWNHSLIQPFINVGQDSFVLPLMQGFVGQKTFEMDMDPPKPVLEMEKSSMEMVDLSGGRRGQEEAAILAAARDSQDTADHNISSRPSTMRSFLLTLISRRSIKRAGLRYLRRGVDEEGYTANGVETEQVLSDPEWNPSSRIYSFVQIRGSIPVFFSQTPYSFKPVPQIQRSDQTNYQAFVKHFDNISDRYGSVQVASLVEKHGPEAIVGGEYEKYLNRLNDSGGIRGAQIGFEWFDFHAMCRGMKFENVSLLIEILGKKLDVFGYTVESYGVQSSKQSGVLRTNCMDCLDRTNVVQNSFGKRALEQQLKAEGVDLSLQQDQNTLWLNMLWADNGDAISKQYASTAALKGDFTRTRKRDYKGALTDMGLSISRFYSGIVNDYFSQAAIDFLLGNVTSVIFEDFETSMMSRDPAVSMQKLRQQAIETCQRLAIADELEELIGGWTLLSPQVPNTIKSTPFEESILLLTDSGLYSCRFDWNLEKLLFFERVSLDHIISIKYGTYITSTLSASQTDEARNVGFVVTYKAGANDITRVNTRSMTNISRMDADLLNGTSTAPPPFGLAALLGRPETPANRVLALKALPSRSAVAEGHEVQPPSEIEQVKAICSEIEHMVLRGQIHEAGTETKAIVENGDIISLADARKSTGILEQLGHGFKKLIWA</sequence>
<evidence type="ECO:0008006" key="7">
    <source>
        <dbReference type="Google" id="ProtNLM"/>
    </source>
</evidence>
<dbReference type="PANTHER" id="PTHR45662">
    <property type="entry name" value="PHOSPHATIDYLINOSITIDE PHOSPHATASE SAC1"/>
    <property type="match status" value="1"/>
</dbReference>
<dbReference type="PANTHER" id="PTHR45662:SF7">
    <property type="entry name" value="SACI DOMAIN PROTEIN (AFU_ORTHOLOGUE AFUA_1G15890)"/>
    <property type="match status" value="1"/>
</dbReference>
<evidence type="ECO:0000313" key="6">
    <source>
        <dbReference type="Proteomes" id="UP000254866"/>
    </source>
</evidence>
<dbReference type="InterPro" id="IPR034753">
    <property type="entry name" value="hSac2"/>
</dbReference>
<dbReference type="PROSITE" id="PS50275">
    <property type="entry name" value="SAC"/>
    <property type="match status" value="1"/>
</dbReference>
<accession>A0A370TUJ3</accession>
<dbReference type="GO" id="GO:0005783">
    <property type="term" value="C:endoplasmic reticulum"/>
    <property type="evidence" value="ECO:0007669"/>
    <property type="project" value="TreeGrafter"/>
</dbReference>